<feature type="active site" evidence="4">
    <location>
        <position position="120"/>
    </location>
</feature>
<sequence>MNNLTVKKESILFDFLLNYYNKKKVKTLLKYKQVQVNKQIITQFDYLLKPGDVVTVTKNNQDLKFEIIYEDNQLIVINKPAGLLSMSGGFEKEKTAYHIVSDYLKSKNKKARVFIVHRLDRETSGVLMFAKNETIKNKLQNNWNKLVYKRGYLAIVEGHLQKKQGTIKNYLQESKTQHVYIAKQGKLAITNYQVLKETKNNSLVEVYLDTGRKNQIRVHMQSLGHSIVGDKKYGATTNPLKRMGLHAHVFAFRHPDTNQKMEFKAPIPDEFNQLFSSVK</sequence>
<evidence type="ECO:0000313" key="8">
    <source>
        <dbReference type="EMBL" id="HIX82541.1"/>
    </source>
</evidence>
<evidence type="ECO:0000256" key="4">
    <source>
        <dbReference type="PIRSR" id="PIRSR606225-1"/>
    </source>
</evidence>
<dbReference type="EC" id="5.4.99.-" evidence="6"/>
<dbReference type="InterPro" id="IPR006225">
    <property type="entry name" value="PsdUridine_synth_RluC/D"/>
</dbReference>
<protein>
    <recommendedName>
        <fullName evidence="6">Pseudouridine synthase</fullName>
        <ecNumber evidence="6">5.4.99.-</ecNumber>
    </recommendedName>
</protein>
<organism evidence="8 9">
    <name type="scientific">Candidatus Erysipelatoclostridium merdavium</name>
    <dbReference type="NCBI Taxonomy" id="2838566"/>
    <lineage>
        <taxon>Bacteria</taxon>
        <taxon>Bacillati</taxon>
        <taxon>Bacillota</taxon>
        <taxon>Erysipelotrichia</taxon>
        <taxon>Erysipelotrichales</taxon>
        <taxon>Erysipelotrichales incertae sedis</taxon>
    </lineage>
</organism>
<dbReference type="Pfam" id="PF00849">
    <property type="entry name" value="PseudoU_synth_2"/>
    <property type="match status" value="1"/>
</dbReference>
<comment type="similarity">
    <text evidence="2 6">Belongs to the pseudouridine synthase RluA family.</text>
</comment>
<accession>A0A9D2BNH3</accession>
<reference evidence="8" key="1">
    <citation type="journal article" date="2021" name="PeerJ">
        <title>Extensive microbial diversity within the chicken gut microbiome revealed by metagenomics and culture.</title>
        <authorList>
            <person name="Gilroy R."/>
            <person name="Ravi A."/>
            <person name="Getino M."/>
            <person name="Pursley I."/>
            <person name="Horton D.L."/>
            <person name="Alikhan N.F."/>
            <person name="Baker D."/>
            <person name="Gharbi K."/>
            <person name="Hall N."/>
            <person name="Watson M."/>
            <person name="Adriaenssens E.M."/>
            <person name="Foster-Nyarko E."/>
            <person name="Jarju S."/>
            <person name="Secka A."/>
            <person name="Antonio M."/>
            <person name="Oren A."/>
            <person name="Chaudhuri R.R."/>
            <person name="La Ragione R."/>
            <person name="Hildebrand F."/>
            <person name="Pallen M.J."/>
        </authorList>
    </citation>
    <scope>NUCLEOTIDE SEQUENCE</scope>
    <source>
        <strain evidence="8">ChiGjej1B1-14440</strain>
    </source>
</reference>
<evidence type="ECO:0000256" key="3">
    <source>
        <dbReference type="ARBA" id="ARBA00023235"/>
    </source>
</evidence>
<dbReference type="CDD" id="cd02869">
    <property type="entry name" value="PseudoU_synth_RluA_like"/>
    <property type="match status" value="1"/>
</dbReference>
<dbReference type="PROSITE" id="PS50889">
    <property type="entry name" value="S4"/>
    <property type="match status" value="1"/>
</dbReference>
<name>A0A9D2BNH3_9FIRM</name>
<keyword evidence="3 6" id="KW-0413">Isomerase</keyword>
<dbReference type="GO" id="GO:0003723">
    <property type="term" value="F:RNA binding"/>
    <property type="evidence" value="ECO:0007669"/>
    <property type="project" value="UniProtKB-KW"/>
</dbReference>
<dbReference type="PANTHER" id="PTHR21600">
    <property type="entry name" value="MITOCHONDRIAL RNA PSEUDOURIDINE SYNTHASE"/>
    <property type="match status" value="1"/>
</dbReference>
<dbReference type="SUPFAM" id="SSF55174">
    <property type="entry name" value="Alpha-L RNA-binding motif"/>
    <property type="match status" value="1"/>
</dbReference>
<dbReference type="PROSITE" id="PS01129">
    <property type="entry name" value="PSI_RLU"/>
    <property type="match status" value="1"/>
</dbReference>
<dbReference type="SUPFAM" id="SSF55120">
    <property type="entry name" value="Pseudouridine synthase"/>
    <property type="match status" value="1"/>
</dbReference>
<dbReference type="Gene3D" id="3.30.2350.10">
    <property type="entry name" value="Pseudouridine synthase"/>
    <property type="match status" value="1"/>
</dbReference>
<dbReference type="InterPro" id="IPR006145">
    <property type="entry name" value="PsdUridine_synth_RsuA/RluA"/>
</dbReference>
<dbReference type="AlphaFoldDB" id="A0A9D2BNH3"/>
<evidence type="ECO:0000256" key="5">
    <source>
        <dbReference type="PROSITE-ProRule" id="PRU00182"/>
    </source>
</evidence>
<dbReference type="GO" id="GO:0009982">
    <property type="term" value="F:pseudouridine synthase activity"/>
    <property type="evidence" value="ECO:0007669"/>
    <property type="project" value="InterPro"/>
</dbReference>
<dbReference type="InterPro" id="IPR006224">
    <property type="entry name" value="PsdUridine_synth_RluA-like_CS"/>
</dbReference>
<dbReference type="Proteomes" id="UP000886724">
    <property type="component" value="Unassembled WGS sequence"/>
</dbReference>
<gene>
    <name evidence="8" type="ORF">H9980_11325</name>
</gene>
<evidence type="ECO:0000256" key="6">
    <source>
        <dbReference type="RuleBase" id="RU362028"/>
    </source>
</evidence>
<keyword evidence="5" id="KW-0694">RNA-binding</keyword>
<dbReference type="GO" id="GO:0000455">
    <property type="term" value="P:enzyme-directed rRNA pseudouridine synthesis"/>
    <property type="evidence" value="ECO:0007669"/>
    <property type="project" value="TreeGrafter"/>
</dbReference>
<dbReference type="CDD" id="cd00165">
    <property type="entry name" value="S4"/>
    <property type="match status" value="1"/>
</dbReference>
<dbReference type="GO" id="GO:0140098">
    <property type="term" value="F:catalytic activity, acting on RNA"/>
    <property type="evidence" value="ECO:0007669"/>
    <property type="project" value="UniProtKB-ARBA"/>
</dbReference>
<dbReference type="InterPro" id="IPR020103">
    <property type="entry name" value="PsdUridine_synth_cat_dom_sf"/>
</dbReference>
<dbReference type="EMBL" id="DXET01000252">
    <property type="protein sequence ID" value="HIX82541.1"/>
    <property type="molecule type" value="Genomic_DNA"/>
</dbReference>
<dbReference type="NCBIfam" id="TIGR00005">
    <property type="entry name" value="rluA_subfam"/>
    <property type="match status" value="1"/>
</dbReference>
<comment type="function">
    <text evidence="6">Responsible for synthesis of pseudouridine from uracil.</text>
</comment>
<dbReference type="InterPro" id="IPR050188">
    <property type="entry name" value="RluA_PseudoU_synthase"/>
</dbReference>
<evidence type="ECO:0000313" key="9">
    <source>
        <dbReference type="Proteomes" id="UP000886724"/>
    </source>
</evidence>
<feature type="domain" description="Pseudouridine synthase RsuA/RluA-like" evidence="7">
    <location>
        <begin position="73"/>
        <end position="222"/>
    </location>
</feature>
<evidence type="ECO:0000256" key="2">
    <source>
        <dbReference type="ARBA" id="ARBA00010876"/>
    </source>
</evidence>
<evidence type="ECO:0000256" key="1">
    <source>
        <dbReference type="ARBA" id="ARBA00000073"/>
    </source>
</evidence>
<dbReference type="PANTHER" id="PTHR21600:SF44">
    <property type="entry name" value="RIBOSOMAL LARGE SUBUNIT PSEUDOURIDINE SYNTHASE D"/>
    <property type="match status" value="1"/>
</dbReference>
<comment type="caution">
    <text evidence="8">The sequence shown here is derived from an EMBL/GenBank/DDBJ whole genome shotgun (WGS) entry which is preliminary data.</text>
</comment>
<comment type="catalytic activity">
    <reaction evidence="1 6">
        <text>a uridine in RNA = a pseudouridine in RNA</text>
        <dbReference type="Rhea" id="RHEA:48348"/>
        <dbReference type="Rhea" id="RHEA-COMP:12068"/>
        <dbReference type="Rhea" id="RHEA-COMP:12069"/>
        <dbReference type="ChEBI" id="CHEBI:65314"/>
        <dbReference type="ChEBI" id="CHEBI:65315"/>
    </reaction>
</comment>
<evidence type="ECO:0000259" key="7">
    <source>
        <dbReference type="Pfam" id="PF00849"/>
    </source>
</evidence>
<proteinExistence type="inferred from homology"/>
<reference evidence="8" key="2">
    <citation type="submission" date="2021-04" db="EMBL/GenBank/DDBJ databases">
        <authorList>
            <person name="Gilroy R."/>
        </authorList>
    </citation>
    <scope>NUCLEOTIDE SEQUENCE</scope>
    <source>
        <strain evidence="8">ChiGjej1B1-14440</strain>
    </source>
</reference>